<dbReference type="GO" id="GO:0016773">
    <property type="term" value="F:phosphotransferase activity, alcohol group as acceptor"/>
    <property type="evidence" value="ECO:0007669"/>
    <property type="project" value="InterPro"/>
</dbReference>
<keyword evidence="1" id="KW-0808">Transferase</keyword>
<dbReference type="Pfam" id="PF04655">
    <property type="entry name" value="APH_6_hur"/>
    <property type="match status" value="1"/>
</dbReference>
<dbReference type="EMBL" id="FNAD01000007">
    <property type="protein sequence ID" value="SDD76704.1"/>
    <property type="molecule type" value="Genomic_DNA"/>
</dbReference>
<name>A0A1G6XEQ9_9ACTN</name>
<dbReference type="InterPro" id="IPR006748">
    <property type="entry name" value="NH2Glyco/OHUrea_AB-resist_kin"/>
</dbReference>
<dbReference type="STRING" id="58114.SAMN05216270_107137"/>
<sequence>MWSVIVVPAAFAEERVRLSGEPGRRWIAGLPALVAELCDRWRLEPTAEPAMHGELGVVFPVRRAGEALVLKVGWLEHSTVDEAAALRAWNGAGAVRLLDADDDAGALLLERLDSRRSLRDLPLLAAAEIAGGLIRQLAIPAPDGIRPLGEIGGHVADTVHMRNERLGRPVRRPWADLAADLARDLGVGAGSLLVHADLHYGNVLAGRRQPWLAVDPKAVSGDPEHSVPELMWTRLDEAVGPAGVRALLDTIVRAGELDAAKARGWAIIRAIDYWLWGLEAGLTEDPLRCHRLVEALTTT</sequence>
<evidence type="ECO:0000313" key="2">
    <source>
        <dbReference type="Proteomes" id="UP000198949"/>
    </source>
</evidence>
<evidence type="ECO:0000313" key="1">
    <source>
        <dbReference type="EMBL" id="SDD76704.1"/>
    </source>
</evidence>
<dbReference type="GO" id="GO:0016301">
    <property type="term" value="F:kinase activity"/>
    <property type="evidence" value="ECO:0007669"/>
    <property type="project" value="UniProtKB-KW"/>
</dbReference>
<organism evidence="1 2">
    <name type="scientific">Glycomyces harbinensis</name>
    <dbReference type="NCBI Taxonomy" id="58114"/>
    <lineage>
        <taxon>Bacteria</taxon>
        <taxon>Bacillati</taxon>
        <taxon>Actinomycetota</taxon>
        <taxon>Actinomycetes</taxon>
        <taxon>Glycomycetales</taxon>
        <taxon>Glycomycetaceae</taxon>
        <taxon>Glycomyces</taxon>
    </lineage>
</organism>
<reference evidence="2" key="1">
    <citation type="submission" date="2016-10" db="EMBL/GenBank/DDBJ databases">
        <authorList>
            <person name="Varghese N."/>
            <person name="Submissions S."/>
        </authorList>
    </citation>
    <scope>NUCLEOTIDE SEQUENCE [LARGE SCALE GENOMIC DNA]</scope>
    <source>
        <strain evidence="2">CGMCC 4.3516</strain>
    </source>
</reference>
<keyword evidence="1" id="KW-0418">Kinase</keyword>
<protein>
    <submittedName>
        <fullName evidence="1">Streptomycin 6-kinase</fullName>
    </submittedName>
</protein>
<accession>A0A1G6XEQ9</accession>
<dbReference type="AlphaFoldDB" id="A0A1G6XEQ9"/>
<gene>
    <name evidence="1" type="ORF">SAMN05216270_107137</name>
</gene>
<proteinExistence type="predicted"/>
<dbReference type="GO" id="GO:0019748">
    <property type="term" value="P:secondary metabolic process"/>
    <property type="evidence" value="ECO:0007669"/>
    <property type="project" value="InterPro"/>
</dbReference>
<dbReference type="InterPro" id="IPR011009">
    <property type="entry name" value="Kinase-like_dom_sf"/>
</dbReference>
<dbReference type="Proteomes" id="UP000198949">
    <property type="component" value="Unassembled WGS sequence"/>
</dbReference>
<dbReference type="SUPFAM" id="SSF56112">
    <property type="entry name" value="Protein kinase-like (PK-like)"/>
    <property type="match status" value="1"/>
</dbReference>
<keyword evidence="2" id="KW-1185">Reference proteome</keyword>